<keyword evidence="4" id="KW-0378">Hydrolase</keyword>
<feature type="domain" description="Glycoside hydrolase family 20 catalytic" evidence="7">
    <location>
        <begin position="43"/>
        <end position="303"/>
    </location>
</feature>
<evidence type="ECO:0000256" key="6">
    <source>
        <dbReference type="SAM" id="SignalP"/>
    </source>
</evidence>
<dbReference type="Proteomes" id="UP000607559">
    <property type="component" value="Unassembled WGS sequence"/>
</dbReference>
<dbReference type="InterPro" id="IPR025705">
    <property type="entry name" value="Beta_hexosaminidase_sua/sub"/>
</dbReference>
<accession>A0A8J2XQT4</accession>
<dbReference type="GO" id="GO:0004563">
    <property type="term" value="F:beta-N-acetylhexosaminidase activity"/>
    <property type="evidence" value="ECO:0007669"/>
    <property type="project" value="UniProtKB-EC"/>
</dbReference>
<evidence type="ECO:0000256" key="1">
    <source>
        <dbReference type="ARBA" id="ARBA00001231"/>
    </source>
</evidence>
<comment type="similarity">
    <text evidence="2">Belongs to the glycosyl hydrolase 20 family.</text>
</comment>
<dbReference type="AlphaFoldDB" id="A0A8J2XQT4"/>
<feature type="active site" description="Proton donor" evidence="5">
    <location>
        <position position="199"/>
    </location>
</feature>
<dbReference type="EMBL" id="BMJC01000002">
    <property type="protein sequence ID" value="GGA95935.1"/>
    <property type="molecule type" value="Genomic_DNA"/>
</dbReference>
<comment type="catalytic activity">
    <reaction evidence="1">
        <text>Hydrolysis of terminal non-reducing N-acetyl-D-hexosamine residues in N-acetyl-beta-D-hexosaminides.</text>
        <dbReference type="EC" id="3.2.1.52"/>
    </reaction>
</comment>
<dbReference type="PANTHER" id="PTHR22600:SF57">
    <property type="entry name" value="BETA-N-ACETYLHEXOSAMINIDASE"/>
    <property type="match status" value="1"/>
</dbReference>
<evidence type="ECO:0000256" key="5">
    <source>
        <dbReference type="PIRSR" id="PIRSR625705-1"/>
    </source>
</evidence>
<name>A0A8J2XQT4_9BACT</name>
<keyword evidence="9" id="KW-1185">Reference proteome</keyword>
<keyword evidence="6" id="KW-0732">Signal</keyword>
<dbReference type="Pfam" id="PF00728">
    <property type="entry name" value="Glyco_hydro_20"/>
    <property type="match status" value="1"/>
</dbReference>
<evidence type="ECO:0000256" key="2">
    <source>
        <dbReference type="ARBA" id="ARBA00006285"/>
    </source>
</evidence>
<dbReference type="SUPFAM" id="SSF51445">
    <property type="entry name" value="(Trans)glycosidases"/>
    <property type="match status" value="1"/>
</dbReference>
<dbReference type="GO" id="GO:0030203">
    <property type="term" value="P:glycosaminoglycan metabolic process"/>
    <property type="evidence" value="ECO:0007669"/>
    <property type="project" value="TreeGrafter"/>
</dbReference>
<dbReference type="EC" id="3.2.1.52" evidence="3"/>
<feature type="chain" id="PRO_5035223018" description="beta-N-acetylhexosaminidase" evidence="6">
    <location>
        <begin position="25"/>
        <end position="383"/>
    </location>
</feature>
<sequence length="383" mass="43833">MRIYLLSALAAVTVFLAQPHPAKAQQSHPAQAQHPLDSMMPVRGFCIDLPRPSGLDSFVHFIHEELAPRKVNTLLLLVDYHYQFKTHPELIDSFALSNAEVKKIVSACAQHHIRIIPQINLLGHQGWEEHPGKLLQAYPEFDETPWVKNPEHYVWPNEDNLYCRSYCPLHPKIHEVLFAVIDELCDAFECTAFHAGMDEVFYIGESKCPRCGGHDPSVLFADEVRTIHDHLAQKGRQLFIWGDRLLDGKTTGLGIWEASFNNTYRAIDLIPKDVVICDWHYDRPDKTAVYFAMKGFQVVTCPWRNARYGITQVDDMVRFRDGSTPEMKPRFSGIVETTWSQTRFFLSGYYGIGQTGAPRPNTAWQCFRDVFQHIDSLGIDHTP</sequence>
<protein>
    <recommendedName>
        <fullName evidence="3">beta-N-acetylhexosaminidase</fullName>
        <ecNumber evidence="3">3.2.1.52</ecNumber>
    </recommendedName>
</protein>
<dbReference type="PANTHER" id="PTHR22600">
    <property type="entry name" value="BETA-HEXOSAMINIDASE"/>
    <property type="match status" value="1"/>
</dbReference>
<evidence type="ECO:0000259" key="7">
    <source>
        <dbReference type="Pfam" id="PF00728"/>
    </source>
</evidence>
<evidence type="ECO:0000313" key="9">
    <source>
        <dbReference type="Proteomes" id="UP000607559"/>
    </source>
</evidence>
<proteinExistence type="inferred from homology"/>
<reference evidence="8" key="2">
    <citation type="submission" date="2020-09" db="EMBL/GenBank/DDBJ databases">
        <authorList>
            <person name="Sun Q."/>
            <person name="Zhou Y."/>
        </authorList>
    </citation>
    <scope>NUCLEOTIDE SEQUENCE</scope>
    <source>
        <strain evidence="8">CGMCC 1.15448</strain>
    </source>
</reference>
<dbReference type="InterPro" id="IPR017853">
    <property type="entry name" value="GH"/>
</dbReference>
<dbReference type="InterPro" id="IPR015883">
    <property type="entry name" value="Glyco_hydro_20_cat"/>
</dbReference>
<reference evidence="8" key="1">
    <citation type="journal article" date="2014" name="Int. J. Syst. Evol. Microbiol.">
        <title>Complete genome sequence of Corynebacterium casei LMG S-19264T (=DSM 44701T), isolated from a smear-ripened cheese.</title>
        <authorList>
            <consortium name="US DOE Joint Genome Institute (JGI-PGF)"/>
            <person name="Walter F."/>
            <person name="Albersmeier A."/>
            <person name="Kalinowski J."/>
            <person name="Ruckert C."/>
        </authorList>
    </citation>
    <scope>NUCLEOTIDE SEQUENCE</scope>
    <source>
        <strain evidence="8">CGMCC 1.15448</strain>
    </source>
</reference>
<dbReference type="RefSeq" id="WP_188930935.1">
    <property type="nucleotide sequence ID" value="NZ_BMJC01000002.1"/>
</dbReference>
<evidence type="ECO:0000256" key="3">
    <source>
        <dbReference type="ARBA" id="ARBA00012663"/>
    </source>
</evidence>
<organism evidence="8 9">
    <name type="scientific">Puia dinghuensis</name>
    <dbReference type="NCBI Taxonomy" id="1792502"/>
    <lineage>
        <taxon>Bacteria</taxon>
        <taxon>Pseudomonadati</taxon>
        <taxon>Bacteroidota</taxon>
        <taxon>Chitinophagia</taxon>
        <taxon>Chitinophagales</taxon>
        <taxon>Chitinophagaceae</taxon>
        <taxon>Puia</taxon>
    </lineage>
</organism>
<evidence type="ECO:0000313" key="8">
    <source>
        <dbReference type="EMBL" id="GGA95935.1"/>
    </source>
</evidence>
<dbReference type="Gene3D" id="3.20.20.80">
    <property type="entry name" value="Glycosidases"/>
    <property type="match status" value="1"/>
</dbReference>
<dbReference type="GO" id="GO:0016020">
    <property type="term" value="C:membrane"/>
    <property type="evidence" value="ECO:0007669"/>
    <property type="project" value="TreeGrafter"/>
</dbReference>
<evidence type="ECO:0000256" key="4">
    <source>
        <dbReference type="ARBA" id="ARBA00022801"/>
    </source>
</evidence>
<feature type="signal peptide" evidence="6">
    <location>
        <begin position="1"/>
        <end position="24"/>
    </location>
</feature>
<comment type="caution">
    <text evidence="8">The sequence shown here is derived from an EMBL/GenBank/DDBJ whole genome shotgun (WGS) entry which is preliminary data.</text>
</comment>
<gene>
    <name evidence="8" type="ORF">GCM10011511_19010</name>
</gene>
<dbReference type="GO" id="GO:0005975">
    <property type="term" value="P:carbohydrate metabolic process"/>
    <property type="evidence" value="ECO:0007669"/>
    <property type="project" value="InterPro"/>
</dbReference>